<dbReference type="GO" id="GO:0016787">
    <property type="term" value="F:hydrolase activity"/>
    <property type="evidence" value="ECO:0007669"/>
    <property type="project" value="UniProtKB-KW"/>
</dbReference>
<dbReference type="GO" id="GO:0006753">
    <property type="term" value="P:nucleoside phosphate metabolic process"/>
    <property type="evidence" value="ECO:0007669"/>
    <property type="project" value="TreeGrafter"/>
</dbReference>
<dbReference type="PANTHER" id="PTHR11839">
    <property type="entry name" value="UDP/ADP-SUGAR PYROPHOSPHATASE"/>
    <property type="match status" value="1"/>
</dbReference>
<dbReference type="InterPro" id="IPR000086">
    <property type="entry name" value="NUDIX_hydrolase_dom"/>
</dbReference>
<feature type="non-terminal residue" evidence="5">
    <location>
        <position position="146"/>
    </location>
</feature>
<evidence type="ECO:0000256" key="1">
    <source>
        <dbReference type="ARBA" id="ARBA00001946"/>
    </source>
</evidence>
<feature type="region of interest" description="Disordered" evidence="3">
    <location>
        <begin position="125"/>
        <end position="146"/>
    </location>
</feature>
<organism evidence="5">
    <name type="scientific">marine metagenome</name>
    <dbReference type="NCBI Taxonomy" id="408172"/>
    <lineage>
        <taxon>unclassified sequences</taxon>
        <taxon>metagenomes</taxon>
        <taxon>ecological metagenomes</taxon>
    </lineage>
</organism>
<name>A0A383BI21_9ZZZZ</name>
<dbReference type="CDD" id="cd03424">
    <property type="entry name" value="NUDIX_ADPRase_Nudt5_UGPPase_Nudt14"/>
    <property type="match status" value="1"/>
</dbReference>
<reference evidence="5" key="1">
    <citation type="submission" date="2018-05" db="EMBL/GenBank/DDBJ databases">
        <authorList>
            <person name="Lanie J.A."/>
            <person name="Ng W.-L."/>
            <person name="Kazmierczak K.M."/>
            <person name="Andrzejewski T.M."/>
            <person name="Davidsen T.M."/>
            <person name="Wayne K.J."/>
            <person name="Tettelin H."/>
            <person name="Glass J.I."/>
            <person name="Rusch D."/>
            <person name="Podicherti R."/>
            <person name="Tsui H.-C.T."/>
            <person name="Winkler M.E."/>
        </authorList>
    </citation>
    <scope>NUCLEOTIDE SEQUENCE</scope>
</reference>
<evidence type="ECO:0000256" key="3">
    <source>
        <dbReference type="SAM" id="MobiDB-lite"/>
    </source>
</evidence>
<comment type="cofactor">
    <cofactor evidence="1">
        <name>Mg(2+)</name>
        <dbReference type="ChEBI" id="CHEBI:18420"/>
    </cofactor>
</comment>
<keyword evidence="2" id="KW-0378">Hydrolase</keyword>
<gene>
    <name evidence="5" type="ORF">METZ01_LOCUS472690</name>
</gene>
<dbReference type="SUPFAM" id="SSF55811">
    <property type="entry name" value="Nudix"/>
    <property type="match status" value="1"/>
</dbReference>
<dbReference type="GO" id="GO:0005829">
    <property type="term" value="C:cytosol"/>
    <property type="evidence" value="ECO:0007669"/>
    <property type="project" value="TreeGrafter"/>
</dbReference>
<dbReference type="InterPro" id="IPR015797">
    <property type="entry name" value="NUDIX_hydrolase-like_dom_sf"/>
</dbReference>
<dbReference type="PROSITE" id="PS51462">
    <property type="entry name" value="NUDIX"/>
    <property type="match status" value="1"/>
</dbReference>
<dbReference type="AlphaFoldDB" id="A0A383BI21"/>
<evidence type="ECO:0000256" key="2">
    <source>
        <dbReference type="ARBA" id="ARBA00022801"/>
    </source>
</evidence>
<dbReference type="EMBL" id="UINC01200790">
    <property type="protein sequence ID" value="SVE19836.1"/>
    <property type="molecule type" value="Genomic_DNA"/>
</dbReference>
<accession>A0A383BI21</accession>
<evidence type="ECO:0000313" key="5">
    <source>
        <dbReference type="EMBL" id="SVE19836.1"/>
    </source>
</evidence>
<dbReference type="Pfam" id="PF00293">
    <property type="entry name" value="NUDIX"/>
    <property type="match status" value="1"/>
</dbReference>
<protein>
    <recommendedName>
        <fullName evidence="4">Nudix hydrolase domain-containing protein</fullName>
    </recommendedName>
</protein>
<proteinExistence type="predicted"/>
<sequence>MAQEKPRKELLHQGRFLEMLQLGNWEYVERVGSSGVVVILAVTDKNELVLVEQHRVPVGARVIELPAGLAGALPDARDEDFREAARRELLEETGYEAESIEFLCEGPPSAGLTSEIQTLLRATGLRKTGPGGGDESEDITVHTISL</sequence>
<dbReference type="Gene3D" id="3.90.79.10">
    <property type="entry name" value="Nucleoside Triphosphate Pyrophosphohydrolase"/>
    <property type="match status" value="1"/>
</dbReference>
<dbReference type="PANTHER" id="PTHR11839:SF18">
    <property type="entry name" value="NUDIX HYDROLASE DOMAIN-CONTAINING PROTEIN"/>
    <property type="match status" value="1"/>
</dbReference>
<feature type="domain" description="Nudix hydrolase" evidence="4">
    <location>
        <begin position="31"/>
        <end position="146"/>
    </location>
</feature>
<evidence type="ECO:0000259" key="4">
    <source>
        <dbReference type="PROSITE" id="PS51462"/>
    </source>
</evidence>
<dbReference type="GO" id="GO:0019693">
    <property type="term" value="P:ribose phosphate metabolic process"/>
    <property type="evidence" value="ECO:0007669"/>
    <property type="project" value="TreeGrafter"/>
</dbReference>